<name>A0ABV5BUQ3_9BACL</name>
<keyword evidence="2" id="KW-1185">Reference proteome</keyword>
<dbReference type="EMBL" id="JBHIRY010000001">
    <property type="protein sequence ID" value="MFB5759018.1"/>
    <property type="molecule type" value="Genomic_DNA"/>
</dbReference>
<gene>
    <name evidence="1" type="ORF">ACE5LO_01295</name>
</gene>
<dbReference type="RefSeq" id="WP_375518270.1">
    <property type="nucleotide sequence ID" value="NZ_JBHIRY010000001.1"/>
</dbReference>
<sequence>MADVQQFKLQKEAILKKDISDKMKVVELSTLLNHMVAKHNIPLEYGNEYRMKNKDIVIEFESIADEIGKLNSI</sequence>
<evidence type="ECO:0000313" key="1">
    <source>
        <dbReference type="EMBL" id="MFB5759018.1"/>
    </source>
</evidence>
<accession>A0ABV5BUQ3</accession>
<proteinExistence type="predicted"/>
<protein>
    <submittedName>
        <fullName evidence="1">Uncharacterized protein</fullName>
    </submittedName>
</protein>
<organism evidence="1 2">
    <name type="scientific">Paenibacillus medicaginis</name>
    <dbReference type="NCBI Taxonomy" id="1470560"/>
    <lineage>
        <taxon>Bacteria</taxon>
        <taxon>Bacillati</taxon>
        <taxon>Bacillota</taxon>
        <taxon>Bacilli</taxon>
        <taxon>Bacillales</taxon>
        <taxon>Paenibacillaceae</taxon>
        <taxon>Paenibacillus</taxon>
    </lineage>
</organism>
<comment type="caution">
    <text evidence="1">The sequence shown here is derived from an EMBL/GenBank/DDBJ whole genome shotgun (WGS) entry which is preliminary data.</text>
</comment>
<evidence type="ECO:0000313" key="2">
    <source>
        <dbReference type="Proteomes" id="UP001580430"/>
    </source>
</evidence>
<reference evidence="1 2" key="1">
    <citation type="submission" date="2024-09" db="EMBL/GenBank/DDBJ databases">
        <title>Paenibacillus zeirhizospherea sp. nov., isolated from surface of the maize (Zea mays) roots in a horticulture field, Hungary.</title>
        <authorList>
            <person name="Marton D."/>
            <person name="Farkas M."/>
            <person name="Bedics A."/>
            <person name="Toth E."/>
            <person name="Tancsics A."/>
            <person name="Boka K."/>
            <person name="Marati G."/>
            <person name="Kriszt B."/>
            <person name="Cserhati M."/>
        </authorList>
    </citation>
    <scope>NUCLEOTIDE SEQUENCE [LARGE SCALE GENOMIC DNA]</scope>
    <source>
        <strain evidence="1 2">JCM 18446</strain>
    </source>
</reference>
<dbReference type="Proteomes" id="UP001580430">
    <property type="component" value="Unassembled WGS sequence"/>
</dbReference>